<dbReference type="Proteomes" id="UP000299102">
    <property type="component" value="Unassembled WGS sequence"/>
</dbReference>
<dbReference type="EMBL" id="BGZK01002729">
    <property type="protein sequence ID" value="GBP96071.1"/>
    <property type="molecule type" value="Genomic_DNA"/>
</dbReference>
<feature type="region of interest" description="Disordered" evidence="1">
    <location>
        <begin position="55"/>
        <end position="77"/>
    </location>
</feature>
<accession>A0A4C2A564</accession>
<feature type="compositionally biased region" description="Basic and acidic residues" evidence="1">
    <location>
        <begin position="1"/>
        <end position="21"/>
    </location>
</feature>
<reference evidence="2 3" key="1">
    <citation type="journal article" date="2019" name="Commun. Biol.">
        <title>The bagworm genome reveals a unique fibroin gene that provides high tensile strength.</title>
        <authorList>
            <person name="Kono N."/>
            <person name="Nakamura H."/>
            <person name="Ohtoshi R."/>
            <person name="Tomita M."/>
            <person name="Numata K."/>
            <person name="Arakawa K."/>
        </authorList>
    </citation>
    <scope>NUCLEOTIDE SEQUENCE [LARGE SCALE GENOMIC DNA]</scope>
</reference>
<comment type="caution">
    <text evidence="2">The sequence shown here is derived from an EMBL/GenBank/DDBJ whole genome shotgun (WGS) entry which is preliminary data.</text>
</comment>
<keyword evidence="3" id="KW-1185">Reference proteome</keyword>
<gene>
    <name evidence="2" type="ORF">EVAR_68469_1</name>
</gene>
<proteinExistence type="predicted"/>
<evidence type="ECO:0000256" key="1">
    <source>
        <dbReference type="SAM" id="MobiDB-lite"/>
    </source>
</evidence>
<evidence type="ECO:0000313" key="2">
    <source>
        <dbReference type="EMBL" id="GBP96071.1"/>
    </source>
</evidence>
<organism evidence="2 3">
    <name type="scientific">Eumeta variegata</name>
    <name type="common">Bagworm moth</name>
    <name type="synonym">Eumeta japonica</name>
    <dbReference type="NCBI Taxonomy" id="151549"/>
    <lineage>
        <taxon>Eukaryota</taxon>
        <taxon>Metazoa</taxon>
        <taxon>Ecdysozoa</taxon>
        <taxon>Arthropoda</taxon>
        <taxon>Hexapoda</taxon>
        <taxon>Insecta</taxon>
        <taxon>Pterygota</taxon>
        <taxon>Neoptera</taxon>
        <taxon>Endopterygota</taxon>
        <taxon>Lepidoptera</taxon>
        <taxon>Glossata</taxon>
        <taxon>Ditrysia</taxon>
        <taxon>Tineoidea</taxon>
        <taxon>Psychidae</taxon>
        <taxon>Oiketicinae</taxon>
        <taxon>Eumeta</taxon>
    </lineage>
</organism>
<feature type="region of interest" description="Disordered" evidence="1">
    <location>
        <begin position="1"/>
        <end position="23"/>
    </location>
</feature>
<protein>
    <submittedName>
        <fullName evidence="2">Uncharacterized protein</fullName>
    </submittedName>
</protein>
<evidence type="ECO:0000313" key="3">
    <source>
        <dbReference type="Proteomes" id="UP000299102"/>
    </source>
</evidence>
<sequence>MISDARTRDDQTRSTDHRPSASERAAALEMLARMVCLTRCRGVVGDHEEIGKVEGLGLEPPRRPCAGQWLSTTSSSVRQRRRPTAYRALRDTNRVVWFDSS</sequence>
<name>A0A4C2A564_EUMVA</name>
<dbReference type="AlphaFoldDB" id="A0A4C2A564"/>